<comment type="similarity">
    <text evidence="4">Belongs to the ELP5 family.</text>
</comment>
<evidence type="ECO:0000256" key="6">
    <source>
        <dbReference type="ARBA" id="ARBA00022490"/>
    </source>
</evidence>
<name>A0AAJ0GER2_9PEZI</name>
<evidence type="ECO:0000256" key="2">
    <source>
        <dbReference type="ARBA" id="ARBA00004496"/>
    </source>
</evidence>
<reference evidence="10" key="1">
    <citation type="submission" date="2023-04" db="EMBL/GenBank/DDBJ databases">
        <title>Black Yeasts Isolated from many extreme environments.</title>
        <authorList>
            <person name="Coleine C."/>
            <person name="Stajich J.E."/>
            <person name="Selbmann L."/>
        </authorList>
    </citation>
    <scope>NUCLEOTIDE SEQUENCE</scope>
    <source>
        <strain evidence="10">CCFEE 5312</strain>
    </source>
</reference>
<dbReference type="GO" id="GO:0002098">
    <property type="term" value="P:tRNA wobble uridine modification"/>
    <property type="evidence" value="ECO:0007669"/>
    <property type="project" value="InterPro"/>
</dbReference>
<evidence type="ECO:0000256" key="3">
    <source>
        <dbReference type="ARBA" id="ARBA00005043"/>
    </source>
</evidence>
<dbReference type="AlphaFoldDB" id="A0AAJ0GER2"/>
<dbReference type="GO" id="GO:0033588">
    <property type="term" value="C:elongator holoenzyme complex"/>
    <property type="evidence" value="ECO:0007669"/>
    <property type="project" value="InterPro"/>
</dbReference>
<gene>
    <name evidence="10" type="ORF">LTR09_003329</name>
</gene>
<evidence type="ECO:0000256" key="1">
    <source>
        <dbReference type="ARBA" id="ARBA00004123"/>
    </source>
</evidence>
<evidence type="ECO:0000256" key="8">
    <source>
        <dbReference type="ARBA" id="ARBA00023242"/>
    </source>
</evidence>
<sequence>MTIEIADSGITDGQKKQIAGLRELFATTNRRRLIVCDCLTLLAEREEGTTNGLIPFLETMIDPAASVVGVYHTDQATLHDRSYHPVPLVLVDSAATAVIVVRSFEHILEERRARGRSREEPAFGVEQHIQGIIQGVNANGLEGLTMRVEHRQRTGKAIRESYYLLIRPHTSPPLTKLPGKIQEFITLLDDHPLLRPEFAAEVEKIREREENATFDTGLTDRQRRDRDGVVLPYYDAQSGMSDGGRILYDMGSEDDFDDEEDEV</sequence>
<accession>A0AAJ0GER2</accession>
<evidence type="ECO:0000256" key="7">
    <source>
        <dbReference type="ARBA" id="ARBA00022694"/>
    </source>
</evidence>
<dbReference type="GO" id="GO:0005634">
    <property type="term" value="C:nucleus"/>
    <property type="evidence" value="ECO:0007669"/>
    <property type="project" value="UniProtKB-SubCell"/>
</dbReference>
<feature type="compositionally biased region" description="Acidic residues" evidence="9">
    <location>
        <begin position="251"/>
        <end position="263"/>
    </location>
</feature>
<evidence type="ECO:0000256" key="4">
    <source>
        <dbReference type="ARBA" id="ARBA00009567"/>
    </source>
</evidence>
<dbReference type="GO" id="GO:0005829">
    <property type="term" value="C:cytosol"/>
    <property type="evidence" value="ECO:0007669"/>
    <property type="project" value="TreeGrafter"/>
</dbReference>
<dbReference type="EMBL" id="JAWDJX010000007">
    <property type="protein sequence ID" value="KAK3056093.1"/>
    <property type="molecule type" value="Genomic_DNA"/>
</dbReference>
<proteinExistence type="inferred from homology"/>
<dbReference type="GO" id="GO:0000049">
    <property type="term" value="F:tRNA binding"/>
    <property type="evidence" value="ECO:0007669"/>
    <property type="project" value="TreeGrafter"/>
</dbReference>
<keyword evidence="7" id="KW-0819">tRNA processing</keyword>
<evidence type="ECO:0000313" key="11">
    <source>
        <dbReference type="Proteomes" id="UP001271007"/>
    </source>
</evidence>
<keyword evidence="8" id="KW-0539">Nucleus</keyword>
<keyword evidence="11" id="KW-1185">Reference proteome</keyword>
<comment type="pathway">
    <text evidence="3">tRNA modification; 5-methoxycarbonylmethyl-2-thiouridine-tRNA biosynthesis.</text>
</comment>
<organism evidence="10 11">
    <name type="scientific">Extremus antarcticus</name>
    <dbReference type="NCBI Taxonomy" id="702011"/>
    <lineage>
        <taxon>Eukaryota</taxon>
        <taxon>Fungi</taxon>
        <taxon>Dikarya</taxon>
        <taxon>Ascomycota</taxon>
        <taxon>Pezizomycotina</taxon>
        <taxon>Dothideomycetes</taxon>
        <taxon>Dothideomycetidae</taxon>
        <taxon>Mycosphaerellales</taxon>
        <taxon>Extremaceae</taxon>
        <taxon>Extremus</taxon>
    </lineage>
</organism>
<comment type="caution">
    <text evidence="10">The sequence shown here is derived from an EMBL/GenBank/DDBJ whole genome shotgun (WGS) entry which is preliminary data.</text>
</comment>
<dbReference type="Proteomes" id="UP001271007">
    <property type="component" value="Unassembled WGS sequence"/>
</dbReference>
<dbReference type="Gene3D" id="3.40.50.300">
    <property type="entry name" value="P-loop containing nucleotide triphosphate hydrolases"/>
    <property type="match status" value="1"/>
</dbReference>
<evidence type="ECO:0000313" key="10">
    <source>
        <dbReference type="EMBL" id="KAK3056093.1"/>
    </source>
</evidence>
<dbReference type="InterPro" id="IPR019519">
    <property type="entry name" value="Elp5"/>
</dbReference>
<comment type="subcellular location">
    <subcellularLocation>
        <location evidence="2">Cytoplasm</location>
    </subcellularLocation>
    <subcellularLocation>
        <location evidence="1">Nucleus</location>
    </subcellularLocation>
</comment>
<keyword evidence="6" id="KW-0963">Cytoplasm</keyword>
<dbReference type="PANTHER" id="PTHR15641:SF1">
    <property type="entry name" value="ELONGATOR COMPLEX PROTEIN 5"/>
    <property type="match status" value="1"/>
</dbReference>
<dbReference type="InterPro" id="IPR027417">
    <property type="entry name" value="P-loop_NTPase"/>
</dbReference>
<protein>
    <recommendedName>
        <fullName evidence="5">Elongator complex protein 5</fullName>
    </recommendedName>
</protein>
<dbReference type="Pfam" id="PF10483">
    <property type="entry name" value="Elong_Iki1"/>
    <property type="match status" value="1"/>
</dbReference>
<dbReference type="PANTHER" id="PTHR15641">
    <property type="entry name" value="ELONGATOR COMPLEX PROTEIN 5"/>
    <property type="match status" value="1"/>
</dbReference>
<feature type="region of interest" description="Disordered" evidence="9">
    <location>
        <begin position="242"/>
        <end position="263"/>
    </location>
</feature>
<evidence type="ECO:0000256" key="9">
    <source>
        <dbReference type="SAM" id="MobiDB-lite"/>
    </source>
</evidence>
<evidence type="ECO:0000256" key="5">
    <source>
        <dbReference type="ARBA" id="ARBA00020264"/>
    </source>
</evidence>